<protein>
    <recommendedName>
        <fullName evidence="4">Tetratricopeptide repeat protein</fullName>
    </recommendedName>
</protein>
<reference evidence="2" key="1">
    <citation type="journal article" date="2020" name="mSystems">
        <title>Genome- and Community-Level Interaction Insights into Carbon Utilization and Element Cycling Functions of Hydrothermarchaeota in Hydrothermal Sediment.</title>
        <authorList>
            <person name="Zhou Z."/>
            <person name="Liu Y."/>
            <person name="Xu W."/>
            <person name="Pan J."/>
            <person name="Luo Z.H."/>
            <person name="Li M."/>
        </authorList>
    </citation>
    <scope>NUCLEOTIDE SEQUENCE</scope>
    <source>
        <strain evidence="2">HyVt-388</strain>
    </source>
</reference>
<feature type="signal peptide" evidence="1">
    <location>
        <begin position="1"/>
        <end position="19"/>
    </location>
</feature>
<dbReference type="InterPro" id="IPR019734">
    <property type="entry name" value="TPR_rpt"/>
</dbReference>
<dbReference type="Pfam" id="PF13181">
    <property type="entry name" value="TPR_8"/>
    <property type="match status" value="1"/>
</dbReference>
<comment type="caution">
    <text evidence="2">The sequence shown here is derived from an EMBL/GenBank/DDBJ whole genome shotgun (WGS) entry which is preliminary data.</text>
</comment>
<dbReference type="InterPro" id="IPR049039">
    <property type="entry name" value="RMD1-3_a_helical_rpt"/>
</dbReference>
<keyword evidence="1" id="KW-0732">Signal</keyword>
<dbReference type="Gene3D" id="1.25.40.10">
    <property type="entry name" value="Tetratricopeptide repeat domain"/>
    <property type="match status" value="1"/>
</dbReference>
<dbReference type="Pfam" id="PF21033">
    <property type="entry name" value="RMD1-3"/>
    <property type="match status" value="1"/>
</dbReference>
<dbReference type="InterPro" id="IPR011990">
    <property type="entry name" value="TPR-like_helical_dom_sf"/>
</dbReference>
<proteinExistence type="predicted"/>
<name>A0A9C9EMB9_UNCW3</name>
<accession>A0A9C9EMB9</accession>
<evidence type="ECO:0000313" key="3">
    <source>
        <dbReference type="Proteomes" id="UP000885826"/>
    </source>
</evidence>
<dbReference type="AlphaFoldDB" id="A0A9C9EMB9"/>
<evidence type="ECO:0000313" key="2">
    <source>
        <dbReference type="EMBL" id="HEC78728.1"/>
    </source>
</evidence>
<sequence>MHRSFILLFALLPLLFAQSSDSLVDRAVELYLTRHQNFENLFKSRDILEEVVNSEPGNVRALYELSRVFYLLGDAAETKEEKLELYNKGKEYGEKAIKADDDSAWAHFWYMVNLGRIGQTKGVLNSLALVPEIKKEIDRVLKLNPEHTGAFDARAMLYYELPWLLGGNLNKSIEALNRGLEIDSNYTVLYIDMAKVYIKKKNYEKARWYLNKVLQITTPTYEADYVLIHKPEAKRLLKEIEEKEK</sequence>
<evidence type="ECO:0000256" key="1">
    <source>
        <dbReference type="SAM" id="SignalP"/>
    </source>
</evidence>
<gene>
    <name evidence="2" type="ORF">ENI34_06255</name>
</gene>
<dbReference type="SUPFAM" id="SSF48452">
    <property type="entry name" value="TPR-like"/>
    <property type="match status" value="1"/>
</dbReference>
<dbReference type="EMBL" id="DRIG01000066">
    <property type="protein sequence ID" value="HEC78728.1"/>
    <property type="molecule type" value="Genomic_DNA"/>
</dbReference>
<organism evidence="2 3">
    <name type="scientific">candidate division WOR-3 bacterium</name>
    <dbReference type="NCBI Taxonomy" id="2052148"/>
    <lineage>
        <taxon>Bacteria</taxon>
        <taxon>Bacteria division WOR-3</taxon>
    </lineage>
</organism>
<feature type="chain" id="PRO_5039413701" description="Tetratricopeptide repeat protein" evidence="1">
    <location>
        <begin position="20"/>
        <end position="245"/>
    </location>
</feature>
<dbReference type="Proteomes" id="UP000885826">
    <property type="component" value="Unassembled WGS sequence"/>
</dbReference>
<evidence type="ECO:0008006" key="4">
    <source>
        <dbReference type="Google" id="ProtNLM"/>
    </source>
</evidence>